<dbReference type="RefSeq" id="XP_067544860.1">
    <property type="nucleotide sequence ID" value="XM_067689328.1"/>
</dbReference>
<dbReference type="EMBL" id="LTDL01000022">
    <property type="protein sequence ID" value="OAG31136.1"/>
    <property type="molecule type" value="Genomic_DNA"/>
</dbReference>
<evidence type="ECO:0000313" key="1">
    <source>
        <dbReference type="EMBL" id="OAG31136.1"/>
    </source>
</evidence>
<dbReference type="OrthoDB" id="2190234at2759"/>
<gene>
    <name evidence="1" type="ORF">NEDG_01910</name>
</gene>
<organism evidence="1 2">
    <name type="scientific">Nematocida displodere</name>
    <dbReference type="NCBI Taxonomy" id="1805483"/>
    <lineage>
        <taxon>Eukaryota</taxon>
        <taxon>Fungi</taxon>
        <taxon>Fungi incertae sedis</taxon>
        <taxon>Microsporidia</taxon>
        <taxon>Nematocida</taxon>
    </lineage>
</organism>
<accession>A0A177EHF3</accession>
<sequence>MERILTPLGVHRAAMGEELTGTLVSTNGRCEWRFTAAASATVDDLCQELKAQTKIPSITTSWAAGKLRIIDLAQELYIIVEEKYVLFIERATIEILPRFADAPGTENKPIVSLKRVGVKQRVCGLCQHSVGIYKRKSDILICESVKQICSACHKEFHWAKANKKNYEGFHYDLNLI</sequence>
<reference evidence="1 2" key="1">
    <citation type="submission" date="2016-02" db="EMBL/GenBank/DDBJ databases">
        <title>Discovery of a natural microsporidian pathogen with a broad tissue tropism in Caenorhabditis elegans.</title>
        <authorList>
            <person name="Luallen R.J."/>
            <person name="Reinke A.W."/>
            <person name="Tong L."/>
            <person name="Botts M.R."/>
            <person name="Felix M.-A."/>
            <person name="Troemel E.R."/>
        </authorList>
    </citation>
    <scope>NUCLEOTIDE SEQUENCE [LARGE SCALE GENOMIC DNA]</scope>
    <source>
        <strain evidence="1 2">JUm2807</strain>
    </source>
</reference>
<dbReference type="GeneID" id="93648260"/>
<evidence type="ECO:0000313" key="2">
    <source>
        <dbReference type="Proteomes" id="UP000185944"/>
    </source>
</evidence>
<name>A0A177EHF3_9MICR</name>
<dbReference type="VEuPathDB" id="MicrosporidiaDB:NEDG_01910"/>
<comment type="caution">
    <text evidence="1">The sequence shown here is derived from an EMBL/GenBank/DDBJ whole genome shotgun (WGS) entry which is preliminary data.</text>
</comment>
<proteinExistence type="predicted"/>
<protein>
    <submittedName>
        <fullName evidence="1">Uncharacterized protein</fullName>
    </submittedName>
</protein>
<keyword evidence="2" id="KW-1185">Reference proteome</keyword>
<dbReference type="Proteomes" id="UP000185944">
    <property type="component" value="Unassembled WGS sequence"/>
</dbReference>
<dbReference type="AlphaFoldDB" id="A0A177EHF3"/>